<protein>
    <submittedName>
        <fullName evidence="1">Uncharacterized protein</fullName>
    </submittedName>
</protein>
<dbReference type="Proteomes" id="UP000324222">
    <property type="component" value="Unassembled WGS sequence"/>
</dbReference>
<dbReference type="EMBL" id="VSRR010017747">
    <property type="protein sequence ID" value="MPC60640.1"/>
    <property type="molecule type" value="Genomic_DNA"/>
</dbReference>
<dbReference type="AlphaFoldDB" id="A0A5B7GKC1"/>
<sequence>MGGDGLLWSDARCIVHHTIVTVPRLPSVLWWGGVVPSETLARRCDAHCSLRWRLRCSWRRDDGVGWHDDRPPWFDPILTCTL</sequence>
<name>A0A5B7GKC1_PORTR</name>
<gene>
    <name evidence="1" type="ORF">E2C01_054696</name>
</gene>
<comment type="caution">
    <text evidence="1">The sequence shown here is derived from an EMBL/GenBank/DDBJ whole genome shotgun (WGS) entry which is preliminary data.</text>
</comment>
<evidence type="ECO:0000313" key="1">
    <source>
        <dbReference type="EMBL" id="MPC60640.1"/>
    </source>
</evidence>
<keyword evidence="2" id="KW-1185">Reference proteome</keyword>
<proteinExistence type="predicted"/>
<evidence type="ECO:0000313" key="2">
    <source>
        <dbReference type="Proteomes" id="UP000324222"/>
    </source>
</evidence>
<organism evidence="1 2">
    <name type="scientific">Portunus trituberculatus</name>
    <name type="common">Swimming crab</name>
    <name type="synonym">Neptunus trituberculatus</name>
    <dbReference type="NCBI Taxonomy" id="210409"/>
    <lineage>
        <taxon>Eukaryota</taxon>
        <taxon>Metazoa</taxon>
        <taxon>Ecdysozoa</taxon>
        <taxon>Arthropoda</taxon>
        <taxon>Crustacea</taxon>
        <taxon>Multicrustacea</taxon>
        <taxon>Malacostraca</taxon>
        <taxon>Eumalacostraca</taxon>
        <taxon>Eucarida</taxon>
        <taxon>Decapoda</taxon>
        <taxon>Pleocyemata</taxon>
        <taxon>Brachyura</taxon>
        <taxon>Eubrachyura</taxon>
        <taxon>Portunoidea</taxon>
        <taxon>Portunidae</taxon>
        <taxon>Portuninae</taxon>
        <taxon>Portunus</taxon>
    </lineage>
</organism>
<reference evidence="1 2" key="1">
    <citation type="submission" date="2019-05" db="EMBL/GenBank/DDBJ databases">
        <title>Another draft genome of Portunus trituberculatus and its Hox gene families provides insights of decapod evolution.</title>
        <authorList>
            <person name="Jeong J.-H."/>
            <person name="Song I."/>
            <person name="Kim S."/>
            <person name="Choi T."/>
            <person name="Kim D."/>
            <person name="Ryu S."/>
            <person name="Kim W."/>
        </authorList>
    </citation>
    <scope>NUCLEOTIDE SEQUENCE [LARGE SCALE GENOMIC DNA]</scope>
    <source>
        <tissue evidence="1">Muscle</tissue>
    </source>
</reference>
<accession>A0A5B7GKC1</accession>